<feature type="transmembrane region" description="Helical" evidence="1">
    <location>
        <begin position="163"/>
        <end position="181"/>
    </location>
</feature>
<evidence type="ECO:0000313" key="2">
    <source>
        <dbReference type="EMBL" id="AKG38788.1"/>
    </source>
</evidence>
<feature type="transmembrane region" description="Helical" evidence="1">
    <location>
        <begin position="115"/>
        <end position="133"/>
    </location>
</feature>
<evidence type="ECO:0000313" key="3">
    <source>
        <dbReference type="Proteomes" id="UP000067434"/>
    </source>
</evidence>
<feature type="transmembrane region" description="Helical" evidence="1">
    <location>
        <begin position="12"/>
        <end position="33"/>
    </location>
</feature>
<keyword evidence="1" id="KW-1133">Transmembrane helix</keyword>
<dbReference type="RefSeq" id="WP_052884257.1">
    <property type="nucleotide sequence ID" value="NZ_CP009961.1"/>
</dbReference>
<dbReference type="KEGG" id="thf:MA03_05205"/>
<feature type="transmembrane region" description="Helical" evidence="1">
    <location>
        <begin position="274"/>
        <end position="292"/>
    </location>
</feature>
<feature type="transmembrane region" description="Helical" evidence="1">
    <location>
        <begin position="241"/>
        <end position="262"/>
    </location>
</feature>
<protein>
    <submittedName>
        <fullName evidence="2">Uncharacterized protein</fullName>
    </submittedName>
</protein>
<dbReference type="PATRIC" id="fig|1550241.5.peg.1095"/>
<sequence>MAERILDQRVVALSLLSVGVILLLSAYFGSILSTLDLGYLGLPFASENSVGSVLINSVVFLGLVLIGTLIIMVIIRSRRTHILPVIMAGSILFSFWGILELILELVAPFPPGFEQWRELLAIGIPLLTAILILRPFSLVLLNLLLMLYGSMAGALFYAVLPPWSILSIAVTLAAYDLYSVFRGPLRRILESTVSGESARQEPPSSLRGAVVYIGGLALGMGDVLIYSMLSPLFLLYPSPSLIRWSLASLMLLAGFLLTLLMLRKRRFMPALPLPVTLSVIAYLATIMLFNIFP</sequence>
<dbReference type="EMBL" id="CP009961">
    <property type="protein sequence ID" value="AKG38788.1"/>
    <property type="molecule type" value="Genomic_DNA"/>
</dbReference>
<name>A0A0F7FIW6_9CREN</name>
<reference evidence="2 3" key="1">
    <citation type="journal article" date="2015" name="Stand. Genomic Sci.">
        <title>Complete genome sequence of and proposal of Thermofilum uzonense sp. nov. a novel hyperthermophilic crenarchaeon and emended description of the genus Thermofilum.</title>
        <authorList>
            <person name="Toshchakov S.V."/>
            <person name="Korzhenkov A.A."/>
            <person name="Samarov N.I."/>
            <person name="Mazunin I.O."/>
            <person name="Mozhey O.I."/>
            <person name="Shmyr I.S."/>
            <person name="Derbikova K.S."/>
            <person name="Taranov E.A."/>
            <person name="Dominova I.N."/>
            <person name="Bonch-Osmolovskaya E.A."/>
            <person name="Patrushev M.V."/>
            <person name="Podosokorskaya O.A."/>
            <person name="Kublanov I.V."/>
        </authorList>
    </citation>
    <scope>NUCLEOTIDE SEQUENCE [LARGE SCALE GENOMIC DNA]</scope>
    <source>
        <strain evidence="2 3">1807-2</strain>
    </source>
</reference>
<dbReference type="AlphaFoldDB" id="A0A0F7FIW6"/>
<dbReference type="Gene3D" id="1.10.472.100">
    <property type="entry name" value="Presenilin"/>
    <property type="match status" value="1"/>
</dbReference>
<dbReference type="GeneID" id="25401606"/>
<evidence type="ECO:0000256" key="1">
    <source>
        <dbReference type="SAM" id="Phobius"/>
    </source>
</evidence>
<dbReference type="InterPro" id="IPR042524">
    <property type="entry name" value="Presenilin_C"/>
</dbReference>
<feature type="transmembrane region" description="Helical" evidence="1">
    <location>
        <begin position="53"/>
        <end position="75"/>
    </location>
</feature>
<keyword evidence="3" id="KW-1185">Reference proteome</keyword>
<keyword evidence="1" id="KW-0472">Membrane</keyword>
<accession>A0A0F7FIW6</accession>
<dbReference type="HOGENOM" id="CLU_948702_0_0_2"/>
<keyword evidence="1" id="KW-0812">Transmembrane</keyword>
<gene>
    <name evidence="2" type="ORF">MA03_05205</name>
</gene>
<proteinExistence type="predicted"/>
<organism evidence="2 3">
    <name type="scientific">Infirmifilum uzonense</name>
    <dbReference type="NCBI Taxonomy" id="1550241"/>
    <lineage>
        <taxon>Archaea</taxon>
        <taxon>Thermoproteota</taxon>
        <taxon>Thermoprotei</taxon>
        <taxon>Thermofilales</taxon>
        <taxon>Thermofilaceae</taxon>
        <taxon>Infirmifilum</taxon>
    </lineage>
</organism>
<dbReference type="OrthoDB" id="31549at2157"/>
<feature type="transmembrane region" description="Helical" evidence="1">
    <location>
        <begin position="209"/>
        <end position="229"/>
    </location>
</feature>
<feature type="transmembrane region" description="Helical" evidence="1">
    <location>
        <begin position="82"/>
        <end position="103"/>
    </location>
</feature>
<dbReference type="Proteomes" id="UP000067434">
    <property type="component" value="Chromosome"/>
</dbReference>